<keyword evidence="1" id="KW-1133">Transmembrane helix</keyword>
<reference evidence="3 4" key="1">
    <citation type="submission" date="2021-06" db="EMBL/GenBank/DDBJ databases">
        <title>Actinoplanes lichenicola sp. nov., and Actinoplanes ovalisporus sp. nov., isolated from lichen in Thailand.</title>
        <authorList>
            <person name="Saeng-In P."/>
            <person name="Kanchanasin P."/>
            <person name="Yuki M."/>
            <person name="Kudo T."/>
            <person name="Ohkuma M."/>
            <person name="Phongsopitanun W."/>
            <person name="Tanasupawat S."/>
        </authorList>
    </citation>
    <scope>NUCLEOTIDE SEQUENCE [LARGE SCALE GENOMIC DNA]</scope>
    <source>
        <strain evidence="3 4">NBRC 110975</strain>
    </source>
</reference>
<accession>A0ABS5Z304</accession>
<keyword evidence="1" id="KW-0812">Transmembrane</keyword>
<protein>
    <recommendedName>
        <fullName evidence="5">DUF11 domain-containing protein</fullName>
    </recommendedName>
</protein>
<feature type="chain" id="PRO_5046189529" description="DUF11 domain-containing protein" evidence="2">
    <location>
        <begin position="26"/>
        <end position="521"/>
    </location>
</feature>
<evidence type="ECO:0008006" key="5">
    <source>
        <dbReference type="Google" id="ProtNLM"/>
    </source>
</evidence>
<evidence type="ECO:0000313" key="4">
    <source>
        <dbReference type="Proteomes" id="UP001519654"/>
    </source>
</evidence>
<name>A0ABS5Z304_9ACTN</name>
<proteinExistence type="predicted"/>
<feature type="transmembrane region" description="Helical" evidence="1">
    <location>
        <begin position="476"/>
        <end position="495"/>
    </location>
</feature>
<gene>
    <name evidence="3" type="ORF">KOI35_41885</name>
</gene>
<evidence type="ECO:0000256" key="1">
    <source>
        <dbReference type="SAM" id="Phobius"/>
    </source>
</evidence>
<evidence type="ECO:0000256" key="2">
    <source>
        <dbReference type="SAM" id="SignalP"/>
    </source>
</evidence>
<feature type="signal peptide" evidence="2">
    <location>
        <begin position="1"/>
        <end position="25"/>
    </location>
</feature>
<organism evidence="3 4">
    <name type="scientific">Paractinoplanes bogorensis</name>
    <dbReference type="NCBI Taxonomy" id="1610840"/>
    <lineage>
        <taxon>Bacteria</taxon>
        <taxon>Bacillati</taxon>
        <taxon>Actinomycetota</taxon>
        <taxon>Actinomycetes</taxon>
        <taxon>Micromonosporales</taxon>
        <taxon>Micromonosporaceae</taxon>
        <taxon>Paractinoplanes</taxon>
    </lineage>
</organism>
<dbReference type="Proteomes" id="UP001519654">
    <property type="component" value="Unassembled WGS sequence"/>
</dbReference>
<keyword evidence="4" id="KW-1185">Reference proteome</keyword>
<keyword evidence="2" id="KW-0732">Signal</keyword>
<sequence>MSLVSRVLAVSLLLVLLPLHPAAAAATTATAEPRLSRVTLAPGGPERGSLLWVHTDNVEPYADQRLEVTVELGAAAAFTETDLVSMVNSNTIELVVAGVPSAPPRPPSPCVRTGTKFACSWTTSYNAAKSVDVAAVLLVKPTAAAKTGDSAEVTVTARLGDGPIGTSTSIVQVGVGVDLVAGQTPKVKAAPGKTVKVVPAVRNNSATTATGVTLFIDADARLLAPTSYRNCRYGLVMICTFDTALAAGRTYALARPLLLRSPADTVPGSATEVIHGWATKDEWEDESLGDQIGTPGTGAPLTLTPVASAQAEPPQADVNPENNYAVTKFTVAGKGFPVLSAIGSARESAVGSELQLSPGLMNFGPGTLRPTLFTNNALPVAVRLPANVTSAGSDDCVSDSDDVYYCSLQRDLGPGQRATFAFAAEVTDGCGDPGKVSVPDRLVTADYNPRTKHTATLSVTVAGATCVALPITGPRAAWTALAGLALVTAGLVLALRRTRRAVCAHAEGASSAGSPLEGQAR</sequence>
<dbReference type="RefSeq" id="WP_215795294.1">
    <property type="nucleotide sequence ID" value="NZ_JAHKKG010000017.1"/>
</dbReference>
<keyword evidence="1" id="KW-0472">Membrane</keyword>
<dbReference type="EMBL" id="JAHKKG010000017">
    <property type="protein sequence ID" value="MBU2670077.1"/>
    <property type="molecule type" value="Genomic_DNA"/>
</dbReference>
<comment type="caution">
    <text evidence="3">The sequence shown here is derived from an EMBL/GenBank/DDBJ whole genome shotgun (WGS) entry which is preliminary data.</text>
</comment>
<evidence type="ECO:0000313" key="3">
    <source>
        <dbReference type="EMBL" id="MBU2670077.1"/>
    </source>
</evidence>